<feature type="transmembrane region" description="Helical" evidence="1">
    <location>
        <begin position="15"/>
        <end position="34"/>
    </location>
</feature>
<sequence length="214" mass="24339">MLHAFIHMGFFKKRVFMITVILLMVFVVFIIMGLDAVSEGSILVFDKMALYAAFITAYYRDRRRDRKQTTLYRSLPVDPKDIVYGTFADNIVIPVLWLGIAFLLSLCFSLTLGKLPHIESFVLGLLLVGITESLMLPTEFLRNSKVDSLYLFVWIMICVLPGILTRIFGEHTASVVTSLIRPKIGLLLILTSVFAVLFLISTTLTRRFCFRDAD</sequence>
<feature type="transmembrane region" description="Helical" evidence="1">
    <location>
        <begin position="91"/>
        <end position="112"/>
    </location>
</feature>
<protein>
    <recommendedName>
        <fullName evidence="4">ABC-2 family transporter protein</fullName>
    </recommendedName>
</protein>
<feature type="transmembrane region" description="Helical" evidence="1">
    <location>
        <begin position="149"/>
        <end position="169"/>
    </location>
</feature>
<evidence type="ECO:0000256" key="1">
    <source>
        <dbReference type="SAM" id="Phobius"/>
    </source>
</evidence>
<comment type="caution">
    <text evidence="2">The sequence shown here is derived from an EMBL/GenBank/DDBJ whole genome shotgun (WGS) entry which is preliminary data.</text>
</comment>
<reference evidence="3" key="1">
    <citation type="journal article" date="2019" name="Int. J. Syst. Evol. Microbiol.">
        <title>The Global Catalogue of Microorganisms (GCM) 10K type strain sequencing project: providing services to taxonomists for standard genome sequencing and annotation.</title>
        <authorList>
            <consortium name="The Broad Institute Genomics Platform"/>
            <consortium name="The Broad Institute Genome Sequencing Center for Infectious Disease"/>
            <person name="Wu L."/>
            <person name="Ma J."/>
        </authorList>
    </citation>
    <scope>NUCLEOTIDE SEQUENCE [LARGE SCALE GENOMIC DNA]</scope>
    <source>
        <strain evidence="3">CCUG 46385</strain>
    </source>
</reference>
<feature type="transmembrane region" description="Helical" evidence="1">
    <location>
        <begin position="118"/>
        <end position="137"/>
    </location>
</feature>
<keyword evidence="1" id="KW-1133">Transmembrane helix</keyword>
<evidence type="ECO:0000313" key="2">
    <source>
        <dbReference type="EMBL" id="MFC4803958.1"/>
    </source>
</evidence>
<feature type="transmembrane region" description="Helical" evidence="1">
    <location>
        <begin position="40"/>
        <end position="59"/>
    </location>
</feature>
<accession>A0ABV9QJG0</accession>
<gene>
    <name evidence="2" type="ORF">ACFO4R_02580</name>
</gene>
<evidence type="ECO:0000313" key="3">
    <source>
        <dbReference type="Proteomes" id="UP001595916"/>
    </source>
</evidence>
<keyword evidence="1" id="KW-0812">Transmembrane</keyword>
<keyword evidence="1" id="KW-0472">Membrane</keyword>
<name>A0ABV9QJG0_9FIRM</name>
<dbReference type="InterPro" id="IPR025699">
    <property type="entry name" value="ABC2_memb-like"/>
</dbReference>
<evidence type="ECO:0008006" key="4">
    <source>
        <dbReference type="Google" id="ProtNLM"/>
    </source>
</evidence>
<organism evidence="2 3">
    <name type="scientific">Filifactor villosus</name>
    <dbReference type="NCBI Taxonomy" id="29374"/>
    <lineage>
        <taxon>Bacteria</taxon>
        <taxon>Bacillati</taxon>
        <taxon>Bacillota</taxon>
        <taxon>Clostridia</taxon>
        <taxon>Peptostreptococcales</taxon>
        <taxon>Filifactoraceae</taxon>
        <taxon>Filifactor</taxon>
    </lineage>
</organism>
<keyword evidence="3" id="KW-1185">Reference proteome</keyword>
<proteinExistence type="predicted"/>
<dbReference type="Pfam" id="PF13346">
    <property type="entry name" value="ABC2_membrane_5"/>
    <property type="match status" value="1"/>
</dbReference>
<dbReference type="EMBL" id="JBHSHL010000008">
    <property type="protein sequence ID" value="MFC4803958.1"/>
    <property type="molecule type" value="Genomic_DNA"/>
</dbReference>
<dbReference type="RefSeq" id="WP_379787436.1">
    <property type="nucleotide sequence ID" value="NZ_JBHSHL010000008.1"/>
</dbReference>
<feature type="transmembrane region" description="Helical" evidence="1">
    <location>
        <begin position="184"/>
        <end position="204"/>
    </location>
</feature>
<dbReference type="Proteomes" id="UP001595916">
    <property type="component" value="Unassembled WGS sequence"/>
</dbReference>